<dbReference type="EMBL" id="RSCE01000008">
    <property type="protein sequence ID" value="RSH80260.1"/>
    <property type="molecule type" value="Genomic_DNA"/>
</dbReference>
<keyword evidence="3" id="KW-1185">Reference proteome</keyword>
<dbReference type="AlphaFoldDB" id="A0A427XN16"/>
<evidence type="ECO:0000313" key="2">
    <source>
        <dbReference type="EMBL" id="RSH80260.1"/>
    </source>
</evidence>
<dbReference type="InterPro" id="IPR036291">
    <property type="entry name" value="NAD(P)-bd_dom_sf"/>
</dbReference>
<dbReference type="InterPro" id="IPR013154">
    <property type="entry name" value="ADH-like_N"/>
</dbReference>
<dbReference type="Proteomes" id="UP000279236">
    <property type="component" value="Unassembled WGS sequence"/>
</dbReference>
<dbReference type="PANTHER" id="PTHR45033:SF2">
    <property type="entry name" value="ZINC-TYPE ALCOHOL DEHYDROGENASE-LIKE PROTEIN C1773.06C"/>
    <property type="match status" value="1"/>
</dbReference>
<dbReference type="InterPro" id="IPR011032">
    <property type="entry name" value="GroES-like_sf"/>
</dbReference>
<dbReference type="Pfam" id="PF08240">
    <property type="entry name" value="ADH_N"/>
    <property type="match status" value="1"/>
</dbReference>
<accession>A0A427XN16</accession>
<dbReference type="InterPro" id="IPR052711">
    <property type="entry name" value="Zinc_ADH-like"/>
</dbReference>
<name>A0A427XN16_9TREE</name>
<evidence type="ECO:0000313" key="3">
    <source>
        <dbReference type="Proteomes" id="UP000279236"/>
    </source>
</evidence>
<dbReference type="GO" id="GO:0016491">
    <property type="term" value="F:oxidoreductase activity"/>
    <property type="evidence" value="ECO:0007669"/>
    <property type="project" value="InterPro"/>
</dbReference>
<organism evidence="2 3">
    <name type="scientific">Apiotrichum porosum</name>
    <dbReference type="NCBI Taxonomy" id="105984"/>
    <lineage>
        <taxon>Eukaryota</taxon>
        <taxon>Fungi</taxon>
        <taxon>Dikarya</taxon>
        <taxon>Basidiomycota</taxon>
        <taxon>Agaricomycotina</taxon>
        <taxon>Tremellomycetes</taxon>
        <taxon>Trichosporonales</taxon>
        <taxon>Trichosporonaceae</taxon>
        <taxon>Apiotrichum</taxon>
    </lineage>
</organism>
<dbReference type="GeneID" id="39593376"/>
<dbReference type="CDD" id="cd08276">
    <property type="entry name" value="MDR7"/>
    <property type="match status" value="1"/>
</dbReference>
<comment type="caution">
    <text evidence="2">The sequence shown here is derived from an EMBL/GenBank/DDBJ whole genome shotgun (WGS) entry which is preliminary data.</text>
</comment>
<dbReference type="SMART" id="SM00829">
    <property type="entry name" value="PKS_ER"/>
    <property type="match status" value="1"/>
</dbReference>
<dbReference type="Gene3D" id="3.40.50.720">
    <property type="entry name" value="NAD(P)-binding Rossmann-like Domain"/>
    <property type="match status" value="2"/>
</dbReference>
<proteinExistence type="predicted"/>
<dbReference type="Gene3D" id="3.90.180.10">
    <property type="entry name" value="Medium-chain alcohol dehydrogenases, catalytic domain"/>
    <property type="match status" value="2"/>
</dbReference>
<reference evidence="2 3" key="1">
    <citation type="submission" date="2018-11" db="EMBL/GenBank/DDBJ databases">
        <title>Genome sequence of Apiotrichum porosum DSM 27194.</title>
        <authorList>
            <person name="Aliyu H."/>
            <person name="Gorte O."/>
            <person name="Ochsenreither K."/>
        </authorList>
    </citation>
    <scope>NUCLEOTIDE SEQUENCE [LARGE SCALE GENOMIC DNA]</scope>
    <source>
        <strain evidence="2 3">DSM 27194</strain>
    </source>
</reference>
<feature type="domain" description="Enoyl reductase (ER)" evidence="1">
    <location>
        <begin position="34"/>
        <end position="341"/>
    </location>
</feature>
<evidence type="ECO:0000259" key="1">
    <source>
        <dbReference type="SMART" id="SM00829"/>
    </source>
</evidence>
<protein>
    <recommendedName>
        <fullName evidence="1">Enoyl reductase (ER) domain-containing protein</fullName>
    </recommendedName>
</protein>
<gene>
    <name evidence="2" type="ORF">EHS24_008833</name>
</gene>
<dbReference type="Pfam" id="PF13602">
    <property type="entry name" value="ADH_zinc_N_2"/>
    <property type="match status" value="1"/>
</dbReference>
<dbReference type="SUPFAM" id="SSF50129">
    <property type="entry name" value="GroES-like"/>
    <property type="match status" value="1"/>
</dbReference>
<sequence length="345" mass="36911">MSLNQAAYFVQTYDHHTMAQVSSTYSGYRLVGQGNFDCLVFVEGQKTPQVEPHQCLIKVHYRDLVTLTGEYPDKPKPNVIPCSDGAGEVIAVGSKVTQWSVGDKVLGSFHQDWIAGPDNDHPLGKNALGVSVDGTLSEYIVLPEDGLSPMPAGMSYEEASTLPCAALTAWNAFFGLGGKSQLIPGQTVLVQGTGGLAHLKTVFANGHVSGEFHTLNYKTYPNWGDQVMNMTNGQGADHVLEVGGAATVAESFKALHFGGTITSIGFLAQASDMPNVSMLALFKAAVFRGVLIGSRSQLSDMSRLFTYAKIKPVVGQTFAFKDARLAYEALKSQSVIGKIVITVSK</sequence>
<dbReference type="SUPFAM" id="SSF51735">
    <property type="entry name" value="NAD(P)-binding Rossmann-fold domains"/>
    <property type="match status" value="1"/>
</dbReference>
<dbReference type="STRING" id="105984.A0A427XN16"/>
<dbReference type="RefSeq" id="XP_028475207.1">
    <property type="nucleotide sequence ID" value="XM_028624135.1"/>
</dbReference>
<dbReference type="PANTHER" id="PTHR45033">
    <property type="match status" value="1"/>
</dbReference>
<dbReference type="InterPro" id="IPR020843">
    <property type="entry name" value="ER"/>
</dbReference>
<dbReference type="OrthoDB" id="9930022at2759"/>